<dbReference type="Pfam" id="PF05517">
    <property type="entry name" value="p25-alpha"/>
    <property type="match status" value="1"/>
</dbReference>
<dbReference type="Proteomes" id="UP000816034">
    <property type="component" value="Unassembled WGS sequence"/>
</dbReference>
<comment type="similarity">
    <text evidence="1">Belongs to the TPPP family.</text>
</comment>
<evidence type="ECO:0000313" key="6">
    <source>
        <dbReference type="Proteomes" id="UP000816034"/>
    </source>
</evidence>
<dbReference type="RefSeq" id="XP_044553409.1">
    <property type="nucleotide sequence ID" value="XM_044689912.1"/>
</dbReference>
<dbReference type="GeneID" id="68106430"/>
<dbReference type="GO" id="GO:0043565">
    <property type="term" value="F:sequence-specific DNA binding"/>
    <property type="evidence" value="ECO:0007669"/>
    <property type="project" value="InterPro"/>
</dbReference>
<sequence>MKCVEFVDDDLLVIGSSEEAEQNQLYVFNLRNLEWCSYPLSGEGPPKSSFYYAVLSQERDRIYIFWSSVESGLYATLNQDFQDDEGFQVKKGQLVTIYENDDDQNDEIEYVYCITQERQVGEVPKSYFILEEENNFFDTFEHSVLQLSVLTFHDMQWRTIQFSGNDFPKARRDFSCNLIDNCIYLFAGVSDSAVIHNDVYVLNLSMYQVLTLVLLTFYLASYSWEKVKLQDHEKPPPRYGHSTTSLVVPSTFVVMFGGLDYEDYRNDLFLFDLSSKEWSEIEIESGPSARAFHSVINYDESTLLFFGGEGKNGLLNDICSLNISDSKWSEIKCSGDTPSRRIHSTLGLKEGELLCFGGIDNAGTTLDLFSLSFHTCNEQKNDREEKEIEKEQETAPVCELNSSPTVEDEQNNDGFVIDFDNYTFTIEETETPNTDATTQNHPDVIDIIFHTISNEQHTISINSLINLFRNCRIPQQGLMWETILEVIVRMIGKADLSEIEERDEINCRQFREITTEIAKMKFNSTDSSLERLIEEHLLPYHATKYQDTTVNEIYSLQCLTLFIQYSKLLQKRHKNYPELDYPQFLEALGRIAIFIFSKKPLIANKTEEQIALLFENIGFGKNSLFNSFFKKALSLNPSNVKYSKIDNKLKPVKPKEIKQQYLDLIQNKHELKAELHNIFMYYCSFGNRLNLNLMSSFKFRFFIRDTNIYTYGFKQETADLVFIKILSASSVKNHVNSQKMNFSQFIECLKELANKLRPDLSPSKAFAKFLLIDVLPNVNRLGSAQCDIDEEVATAAERVFETIRRNLQRLFILYCNSNSSTQFQSIQETMHFDEFFKLAADFDLVPFISKKDMYRIFKSCCTNDSNESLSYQKFEEALLKYAKTAFSKYPYDSKYPTIESKLGLLIEKMALTQWNLLRKKLEKLGRTLVVNPSLSHSPTKPVPKQ</sequence>
<evidence type="ECO:0000256" key="1">
    <source>
        <dbReference type="ARBA" id="ARBA00010994"/>
    </source>
</evidence>
<dbReference type="Pfam" id="PF24681">
    <property type="entry name" value="Kelch_KLHDC2_KLHL20_DRC7"/>
    <property type="match status" value="1"/>
</dbReference>
<dbReference type="InterPro" id="IPR011992">
    <property type="entry name" value="EF-hand-dom_pair"/>
</dbReference>
<organism evidence="5 6">
    <name type="scientific">Naegleria lovaniensis</name>
    <name type="common">Amoeba</name>
    <dbReference type="NCBI Taxonomy" id="51637"/>
    <lineage>
        <taxon>Eukaryota</taxon>
        <taxon>Discoba</taxon>
        <taxon>Heterolobosea</taxon>
        <taxon>Tetramitia</taxon>
        <taxon>Eutetramitia</taxon>
        <taxon>Vahlkampfiidae</taxon>
        <taxon>Naegleria</taxon>
    </lineage>
</organism>
<dbReference type="PROSITE" id="PS01124">
    <property type="entry name" value="HTH_ARAC_FAMILY_2"/>
    <property type="match status" value="1"/>
</dbReference>
<evidence type="ECO:0000259" key="4">
    <source>
        <dbReference type="PROSITE" id="PS01124"/>
    </source>
</evidence>
<dbReference type="SUPFAM" id="SSF47473">
    <property type="entry name" value="EF-hand"/>
    <property type="match status" value="1"/>
</dbReference>
<keyword evidence="6" id="KW-1185">Reference proteome</keyword>
<evidence type="ECO:0000256" key="2">
    <source>
        <dbReference type="ARBA" id="ARBA00022441"/>
    </source>
</evidence>
<dbReference type="PANTHER" id="PTHR46093">
    <property type="entry name" value="ACYL-COA-BINDING DOMAIN-CONTAINING PROTEIN 5"/>
    <property type="match status" value="1"/>
</dbReference>
<name>A0AA88GYH3_NAELO</name>
<comment type="caution">
    <text evidence="5">The sequence shown here is derived from an EMBL/GenBank/DDBJ whole genome shotgun (WGS) entry which is preliminary data.</text>
</comment>
<dbReference type="SUPFAM" id="SSF117281">
    <property type="entry name" value="Kelch motif"/>
    <property type="match status" value="1"/>
</dbReference>
<dbReference type="InterPro" id="IPR018060">
    <property type="entry name" value="HTH_AraC"/>
</dbReference>
<reference evidence="5 6" key="1">
    <citation type="journal article" date="2018" name="BMC Genomics">
        <title>The genome of Naegleria lovaniensis, the basis for a comparative approach to unravel pathogenicity factors of the human pathogenic amoeba N. fowleri.</title>
        <authorList>
            <person name="Liechti N."/>
            <person name="Schurch N."/>
            <person name="Bruggmann R."/>
            <person name="Wittwer M."/>
        </authorList>
    </citation>
    <scope>NUCLEOTIDE SEQUENCE [LARGE SCALE GENOMIC DNA]</scope>
    <source>
        <strain evidence="5 6">ATCC 30569</strain>
    </source>
</reference>
<dbReference type="InterPro" id="IPR008907">
    <property type="entry name" value="TPP/p25"/>
</dbReference>
<dbReference type="GO" id="GO:0003700">
    <property type="term" value="F:DNA-binding transcription factor activity"/>
    <property type="evidence" value="ECO:0007669"/>
    <property type="project" value="InterPro"/>
</dbReference>
<keyword evidence="2" id="KW-0880">Kelch repeat</keyword>
<dbReference type="InterPro" id="IPR015915">
    <property type="entry name" value="Kelch-typ_b-propeller"/>
</dbReference>
<dbReference type="AlphaFoldDB" id="A0AA88GYH3"/>
<accession>A0AA88GYH3</accession>
<dbReference type="EMBL" id="PYSW02000007">
    <property type="protein sequence ID" value="KAG2389417.1"/>
    <property type="molecule type" value="Genomic_DNA"/>
</dbReference>
<gene>
    <name evidence="5" type="ORF">C9374_013977</name>
</gene>
<dbReference type="PANTHER" id="PTHR46093:SF18">
    <property type="entry name" value="FIBRONECTIN TYPE-III DOMAIN-CONTAINING PROTEIN"/>
    <property type="match status" value="1"/>
</dbReference>
<feature type="domain" description="HTH araC/xylS-type" evidence="4">
    <location>
        <begin position="606"/>
        <end position="643"/>
    </location>
</feature>
<dbReference type="GO" id="GO:0015631">
    <property type="term" value="F:tubulin binding"/>
    <property type="evidence" value="ECO:0007669"/>
    <property type="project" value="InterPro"/>
</dbReference>
<dbReference type="GO" id="GO:0046785">
    <property type="term" value="P:microtubule polymerization"/>
    <property type="evidence" value="ECO:0007669"/>
    <property type="project" value="InterPro"/>
</dbReference>
<dbReference type="Gene3D" id="2.120.10.80">
    <property type="entry name" value="Kelch-type beta propeller"/>
    <property type="match status" value="1"/>
</dbReference>
<keyword evidence="3" id="KW-0677">Repeat</keyword>
<protein>
    <recommendedName>
        <fullName evidence="4">HTH araC/xylS-type domain-containing protein</fullName>
    </recommendedName>
</protein>
<evidence type="ECO:0000313" key="5">
    <source>
        <dbReference type="EMBL" id="KAG2389417.1"/>
    </source>
</evidence>
<evidence type="ECO:0000256" key="3">
    <source>
        <dbReference type="ARBA" id="ARBA00022737"/>
    </source>
</evidence>
<dbReference type="Gene3D" id="1.10.238.10">
    <property type="entry name" value="EF-hand"/>
    <property type="match status" value="2"/>
</dbReference>
<proteinExistence type="inferred from homology"/>